<evidence type="ECO:0000256" key="3">
    <source>
        <dbReference type="SAM" id="SignalP"/>
    </source>
</evidence>
<evidence type="ECO:0000313" key="5">
    <source>
        <dbReference type="Proteomes" id="UP001210690"/>
    </source>
</evidence>
<evidence type="ECO:0000256" key="2">
    <source>
        <dbReference type="SAM" id="MobiDB-lite"/>
    </source>
</evidence>
<dbReference type="Gene3D" id="1.20.1480.30">
    <property type="entry name" value="Designed four-helix bundle protein"/>
    <property type="match status" value="1"/>
</dbReference>
<feature type="compositionally biased region" description="Basic and acidic residues" evidence="2">
    <location>
        <begin position="941"/>
        <end position="958"/>
    </location>
</feature>
<feature type="region of interest" description="Disordered" evidence="2">
    <location>
        <begin position="941"/>
        <end position="980"/>
    </location>
</feature>
<evidence type="ECO:0000256" key="1">
    <source>
        <dbReference type="SAM" id="Coils"/>
    </source>
</evidence>
<evidence type="ECO:0000313" key="4">
    <source>
        <dbReference type="EMBL" id="WBB30752.1"/>
    </source>
</evidence>
<feature type="compositionally biased region" description="Low complexity" evidence="2">
    <location>
        <begin position="959"/>
        <end position="980"/>
    </location>
</feature>
<dbReference type="AlphaFoldDB" id="A0AAX3K6C1"/>
<protein>
    <submittedName>
        <fullName evidence="4">Uncharacterized protein</fullName>
    </submittedName>
</protein>
<keyword evidence="1" id="KW-0175">Coiled coil</keyword>
<dbReference type="RefSeq" id="WP_269755160.1">
    <property type="nucleotide sequence ID" value="NZ_CP101412.1"/>
</dbReference>
<gene>
    <name evidence="4" type="ORF">NM222_07310</name>
</gene>
<dbReference type="Proteomes" id="UP001210690">
    <property type="component" value="Chromosome"/>
</dbReference>
<feature type="region of interest" description="Disordered" evidence="2">
    <location>
        <begin position="703"/>
        <end position="723"/>
    </location>
</feature>
<accession>A0AAX3K6C1</accession>
<dbReference type="EMBL" id="CP101412">
    <property type="protein sequence ID" value="WBB30752.1"/>
    <property type="molecule type" value="Genomic_DNA"/>
</dbReference>
<sequence>MKKKISAIVLSLSMCLIPISQMQVLNAKTEAKEQKEEISFKFIKSGFGLDDKYEIMPKDKLKEISKIFVNNDEYERKNYKVAVFGKAFFVDLSNNYLYLGQYLKDNEVIKIEFKDNSSISFKKVGNDFIKVEEKNNETPSTPSENPNNNEQKEFSLKAINELSFENKYSFEPKDKIGKIKQIFLNNKEYRKTSSKAAVFGENYFIDEANKVLYLGQKVPDGHIVKFVFDDNSSVSFERKGKEFVKKESNYSKKYHLRIVGSFEAAIIGQQKYDAVSSATGGGVNSNKNSNVKLQIAYTDKETPSDSDFKDAKDVANDLQLEAKIISGDSGMQAKYSKIDNSIRLSGIPSKKGTYKVFVQSKDGKLKSNELDFEVFDSNEVTLEERLVESEFRALKNPETKKEWDMKPWVIKKFGKDKEEVTVPKNLKLWFGSRESGKYSELGYPIDENKPTTQTLVVTGELYLINMKILSSVNIVVKDGGKLNLSDSSLYGKITVENGGTLEVNYDDYHKSFASGSSINGQIILKDGATLQNSVIYSNANYLTDGKTAKHIQTPVVSVQGNATIKGNVFIRGDEAPTGEQYKGQGAMEIAKGKTLTIEKDAKLGLFAGGRYALTSNGGDALKLEGTVTGKGTLIAVGGNGRFSGKGGNGVSGNGTISVDNAYLRGGNSYMSKNEGGKAVLDSITIEKNTKGYTVDGKNSTNSIEDSKLQNETPNWNGYTAPNKDLLDKLSTENAPSIVGEKEKQKLEKDLEKTKKELEKIKEELEKIKQELEKSKQDSEKIKKELEKIKQELEKAKQELEKAKQSGSKKQNEIDELNKRIKELEEKVNSLKAKLEKGKNNNSSDKQNNNNPKIIEFLYGKNQTVTKNDGHKLFFRLDEDVKNFENVYLDGKLVDPSMFTVKSGSTIVEFTNEFKNSLTEGNHNLEFKFKNGYAKTQIHVLNKKEDSKKDKNNNKEDKNNNNVVNNKKLKNTNKNNLPKTNISNSTMLLAITSLAGFLYSKKKNK</sequence>
<organism evidence="4 5">
    <name type="scientific">Parvimonas micra</name>
    <dbReference type="NCBI Taxonomy" id="33033"/>
    <lineage>
        <taxon>Bacteria</taxon>
        <taxon>Bacillati</taxon>
        <taxon>Bacillota</taxon>
        <taxon>Tissierellia</taxon>
        <taxon>Tissierellales</taxon>
        <taxon>Peptoniphilaceae</taxon>
        <taxon>Parvimonas</taxon>
    </lineage>
</organism>
<feature type="coiled-coil region" evidence="1">
    <location>
        <begin position="736"/>
        <end position="840"/>
    </location>
</feature>
<reference evidence="4" key="1">
    <citation type="submission" date="2022-07" db="EMBL/GenBank/DDBJ databases">
        <title>Parvimonas micra travels from the subgingival sulcus of the human oral cavity to the colorectal adenocarcinoma.</title>
        <authorList>
            <person name="Conde-Perez K."/>
            <person name="Buetas E."/>
            <person name="Aja-Macaya P."/>
            <person name="Martin-De Arribas E."/>
            <person name="Iglesias-Corras I."/>
            <person name="Trigo-Tasende N."/>
            <person name="Nasser-Ali M."/>
            <person name="Estevez L.S."/>
            <person name="Rumbo-Feal S."/>
            <person name="Otero-Alen B."/>
            <person name="Noguera J.F."/>
            <person name="Concha A."/>
            <person name="Pardinas-Lopez S."/>
            <person name="Carda-Dieguez M."/>
            <person name="Gomez-Randulfe I."/>
            <person name="Martinez-Lago N."/>
            <person name="Ladra S."/>
            <person name="Aparicio L.A."/>
            <person name="Bou G."/>
            <person name="Mira A."/>
            <person name="Vallejo J.A."/>
            <person name="Poza M."/>
        </authorList>
    </citation>
    <scope>NUCLEOTIDE SEQUENCE</scope>
    <source>
        <strain evidence="4">PM102KC-G-1</strain>
    </source>
</reference>
<proteinExistence type="predicted"/>
<keyword evidence="3" id="KW-0732">Signal</keyword>
<feature type="compositionally biased region" description="Polar residues" evidence="2">
    <location>
        <begin position="703"/>
        <end position="719"/>
    </location>
</feature>
<feature type="chain" id="PRO_5043601142" evidence="3">
    <location>
        <begin position="23"/>
        <end position="1004"/>
    </location>
</feature>
<name>A0AAX3K6C1_9FIRM</name>
<feature type="signal peptide" evidence="3">
    <location>
        <begin position="1"/>
        <end position="22"/>
    </location>
</feature>